<protein>
    <submittedName>
        <fullName evidence="2">Uncharacterized protein</fullName>
    </submittedName>
</protein>
<organism evidence="2 3">
    <name type="scientific">Candidatus Endonucleibacter bathymodioli</name>
    <dbReference type="NCBI Taxonomy" id="539814"/>
    <lineage>
        <taxon>Bacteria</taxon>
        <taxon>Pseudomonadati</taxon>
        <taxon>Pseudomonadota</taxon>
        <taxon>Gammaproteobacteria</taxon>
        <taxon>Oceanospirillales</taxon>
        <taxon>Endozoicomonadaceae</taxon>
        <taxon>Candidatus Endonucleibacter</taxon>
    </lineage>
</organism>
<evidence type="ECO:0000256" key="1">
    <source>
        <dbReference type="SAM" id="Phobius"/>
    </source>
</evidence>
<dbReference type="EMBL" id="JASXSV010000008">
    <property type="protein sequence ID" value="MDP0588928.1"/>
    <property type="molecule type" value="Genomic_DNA"/>
</dbReference>
<name>A0AA90SXU4_9GAMM</name>
<keyword evidence="1" id="KW-1133">Transmembrane helix</keyword>
<evidence type="ECO:0000313" key="3">
    <source>
        <dbReference type="Proteomes" id="UP001178148"/>
    </source>
</evidence>
<dbReference type="AlphaFoldDB" id="A0AA90SXU4"/>
<evidence type="ECO:0000313" key="2">
    <source>
        <dbReference type="EMBL" id="MDP0588928.1"/>
    </source>
</evidence>
<keyword evidence="1" id="KW-0812">Transmembrane</keyword>
<accession>A0AA90SXU4</accession>
<reference evidence="2 3" key="1">
    <citation type="journal article" date="2023" name="bioRxiv">
        <title>An intranuclear bacterial parasite of deep-sea mussels expresses apoptosis inhibitors acquired from its host.</title>
        <authorList>
            <person name="Gonzalez Porras M.A."/>
            <person name="Assie A."/>
            <person name="Tietjen M."/>
            <person name="Violette M."/>
            <person name="Kleiner M."/>
            <person name="Gruber-Vodicka H."/>
            <person name="Dubilier N."/>
            <person name="Leisch N."/>
        </authorList>
    </citation>
    <scope>NUCLEOTIDE SEQUENCE [LARGE SCALE GENOMIC DNA]</scope>
    <source>
        <strain evidence="2">IAP13</strain>
    </source>
</reference>
<gene>
    <name evidence="2" type="ORF">QS748_06945</name>
</gene>
<comment type="caution">
    <text evidence="2">The sequence shown here is derived from an EMBL/GenBank/DDBJ whole genome shotgun (WGS) entry which is preliminary data.</text>
</comment>
<sequence length="419" mass="47305">MEMLENSNNKIHTYNFIGNIIMVLSLSLSFSLVPVVSSALVIDGDKKNINDDSKRYHISSILTDYINEVGMKIIGFRSEVEIALKQKEMNAMDMGIGLDTVEFKEEYTHMLPETGSIGQERIDSSNAMDIKNIKMELKNIEIGLDTINQLEVINDDNYIGLDKKSIMNSLATKWFYIKRFKMVASNIFVNSPSLALIYHIDGVFDNNYNGRVYGYDDFSKDVKEVVAHVSASFASIGEKAKSFLYGGAESSAIASENVIAVVNVKDRSYDSSKKQSEIVEDTQSKVTETHLAVLDAGDDIHQGRSNDNKKFTLDDEEEIEVEADLDEEQEKVLLNYAKTKSKPSLSEFMTKLEALETDIRGHKWANYEEKQALRSAVKRIGNRCSQLYHPDLNNSVVIPEFVLFNSLRADLIDILRNTR</sequence>
<keyword evidence="3" id="KW-1185">Reference proteome</keyword>
<proteinExistence type="predicted"/>
<feature type="transmembrane region" description="Helical" evidence="1">
    <location>
        <begin position="20"/>
        <end position="42"/>
    </location>
</feature>
<dbReference type="Proteomes" id="UP001178148">
    <property type="component" value="Unassembled WGS sequence"/>
</dbReference>
<keyword evidence="1" id="KW-0472">Membrane</keyword>